<accession>A0A4R7JJ19</accession>
<dbReference type="Proteomes" id="UP000295830">
    <property type="component" value="Unassembled WGS sequence"/>
</dbReference>
<evidence type="ECO:0000313" key="2">
    <source>
        <dbReference type="EMBL" id="TDT37705.1"/>
    </source>
</evidence>
<name>A0A4R7JJ19_9GAMM</name>
<sequence>MKNLGSIGLSPKDETVLKAIVDLLGPRTHETWAYTTADKADAILVDGDNVDAVAHWESHYSESGPCTIIYTSGETSLPARRHLMKPLRAADLIAHLNTVEDAPEPQTSATRDTDTAPAAGAAAQSLPQTIFDTSNGYLTISIGDYSLTLNRDHHTCVTSHTIGQMVEVLVPRDAEIMVAHSLEEPEGLNPDQVWHSDRNMLCWLGVRGSHGQLLRHLEKGGRLKLNRWPPPSLMKENPAFLNLSALFSGHSGTSVQEADERLNLSERDIVGFVNATALSGLLTQVGGAPSASSQAGKEPKGPATKGILSKLRSRLRI</sequence>
<dbReference type="RefSeq" id="WP_133736903.1">
    <property type="nucleotide sequence ID" value="NZ_SOAX01000007.1"/>
</dbReference>
<feature type="region of interest" description="Disordered" evidence="1">
    <location>
        <begin position="286"/>
        <end position="308"/>
    </location>
</feature>
<feature type="compositionally biased region" description="Low complexity" evidence="1">
    <location>
        <begin position="107"/>
        <end position="122"/>
    </location>
</feature>
<evidence type="ECO:0000313" key="3">
    <source>
        <dbReference type="Proteomes" id="UP000295830"/>
    </source>
</evidence>
<keyword evidence="3" id="KW-1185">Reference proteome</keyword>
<dbReference type="AlphaFoldDB" id="A0A4R7JJ19"/>
<feature type="region of interest" description="Disordered" evidence="1">
    <location>
        <begin position="100"/>
        <end position="122"/>
    </location>
</feature>
<organism evidence="2 3">
    <name type="scientific">Halospina denitrificans</name>
    <dbReference type="NCBI Taxonomy" id="332522"/>
    <lineage>
        <taxon>Bacteria</taxon>
        <taxon>Pseudomonadati</taxon>
        <taxon>Pseudomonadota</taxon>
        <taxon>Gammaproteobacteria</taxon>
        <taxon>Halospina</taxon>
    </lineage>
</organism>
<dbReference type="OrthoDB" id="6362558at2"/>
<evidence type="ECO:0000256" key="1">
    <source>
        <dbReference type="SAM" id="MobiDB-lite"/>
    </source>
</evidence>
<reference evidence="2 3" key="1">
    <citation type="submission" date="2019-03" db="EMBL/GenBank/DDBJ databases">
        <title>Genomic Encyclopedia of Type Strains, Phase IV (KMG-IV): sequencing the most valuable type-strain genomes for metagenomic binning, comparative biology and taxonomic classification.</title>
        <authorList>
            <person name="Goeker M."/>
        </authorList>
    </citation>
    <scope>NUCLEOTIDE SEQUENCE [LARGE SCALE GENOMIC DNA]</scope>
    <source>
        <strain evidence="2 3">DSM 15505</strain>
    </source>
</reference>
<proteinExistence type="predicted"/>
<protein>
    <submittedName>
        <fullName evidence="2">Uncharacterized protein</fullName>
    </submittedName>
</protein>
<comment type="caution">
    <text evidence="2">The sequence shown here is derived from an EMBL/GenBank/DDBJ whole genome shotgun (WGS) entry which is preliminary data.</text>
</comment>
<gene>
    <name evidence="2" type="ORF">DES49_2662</name>
</gene>
<dbReference type="EMBL" id="SOAX01000007">
    <property type="protein sequence ID" value="TDT37705.1"/>
    <property type="molecule type" value="Genomic_DNA"/>
</dbReference>